<evidence type="ECO:0000313" key="4">
    <source>
        <dbReference type="Proteomes" id="UP001230268"/>
    </source>
</evidence>
<sequence>MYMYIIHTLLHLCLTVDAFVYRGFLGTSVSLIDEPLRSRQYTQKYRTIARTSHNGGLCAHSPRDEAEGGDLDSQEEIPAFGDGSENTTSTEDDQDEGQPDAGEEDSSMDSKIGSLMEFSRDSDTEDKASQPPGNLKISRRLWKTLMALLIYRAKYGDYMVTPTFAFSEDDEPRLTGYCLGKELNALLENIKLHDTDIALYNRLMSDPERSKKEYPTCDILEAPRLLWLIGFPTAKYLSAREQWRQEKASLRGMGSRIRRSGLIRGLGSISKEVKDETVGDRSRIEQAKKEMIDFIHEEYIHNRDKVEFNRRQELPRPSNRARVRPNLFKNIISELLEIKQTKNSRILTPRPTRNDTEGGHHYAFYHWSFEDVIECMVLFNDMYMDHNREMLIESEKRGSPFNPITFNILKPEWRVPKDDLWPERFWGLPLGIWIDKMRNGDIDAKQHWLRRDVLDYLQFDWGDGLKYLTFTWDKVVLGLIWYINLRGFPIDEMSPSLVVSNAELVAKWGKPEEIQGMKLGYVVHSALDQLQVLRKYYPQRFEFLHEMGLVQLCQEEIDLGYKPLPHQRTTAVSRYLQVSKDGKYLKD</sequence>
<dbReference type="PANTHER" id="PTHR37066:SF1">
    <property type="entry name" value="LNS2_PITP DOMAIN-CONTAINING PROTEIN"/>
    <property type="match status" value="1"/>
</dbReference>
<accession>A0AAD8LR00</accession>
<dbReference type="EMBL" id="JAVEPI010000005">
    <property type="protein sequence ID" value="KAK1441955.1"/>
    <property type="molecule type" value="Genomic_DNA"/>
</dbReference>
<evidence type="ECO:0000256" key="2">
    <source>
        <dbReference type="SAM" id="SignalP"/>
    </source>
</evidence>
<gene>
    <name evidence="3" type="ORF">BgAZ_502870</name>
</gene>
<feature type="signal peptide" evidence="2">
    <location>
        <begin position="1"/>
        <end position="18"/>
    </location>
</feature>
<protein>
    <submittedName>
        <fullName evidence="3">Uncharacterized protein</fullName>
    </submittedName>
</protein>
<keyword evidence="2" id="KW-0732">Signal</keyword>
<keyword evidence="4" id="KW-1185">Reference proteome</keyword>
<organism evidence="3 4">
    <name type="scientific">Babesia gibsoni</name>
    <dbReference type="NCBI Taxonomy" id="33632"/>
    <lineage>
        <taxon>Eukaryota</taxon>
        <taxon>Sar</taxon>
        <taxon>Alveolata</taxon>
        <taxon>Apicomplexa</taxon>
        <taxon>Aconoidasida</taxon>
        <taxon>Piroplasmida</taxon>
        <taxon>Babesiidae</taxon>
        <taxon>Babesia</taxon>
    </lineage>
</organism>
<name>A0AAD8LR00_BABGI</name>
<feature type="chain" id="PRO_5042047237" evidence="2">
    <location>
        <begin position="19"/>
        <end position="587"/>
    </location>
</feature>
<evidence type="ECO:0000256" key="1">
    <source>
        <dbReference type="SAM" id="MobiDB-lite"/>
    </source>
</evidence>
<dbReference type="Proteomes" id="UP001230268">
    <property type="component" value="Unassembled WGS sequence"/>
</dbReference>
<evidence type="ECO:0000313" key="3">
    <source>
        <dbReference type="EMBL" id="KAK1441955.1"/>
    </source>
</evidence>
<proteinExistence type="predicted"/>
<dbReference type="PANTHER" id="PTHR37066">
    <property type="entry name" value="HELICASE-ASSOCIATED"/>
    <property type="match status" value="1"/>
</dbReference>
<comment type="caution">
    <text evidence="3">The sequence shown here is derived from an EMBL/GenBank/DDBJ whole genome shotgun (WGS) entry which is preliminary data.</text>
</comment>
<dbReference type="AlphaFoldDB" id="A0AAD8LR00"/>
<feature type="compositionally biased region" description="Acidic residues" evidence="1">
    <location>
        <begin position="90"/>
        <end position="107"/>
    </location>
</feature>
<feature type="region of interest" description="Disordered" evidence="1">
    <location>
        <begin position="53"/>
        <end position="110"/>
    </location>
</feature>
<reference evidence="3" key="1">
    <citation type="submission" date="2023-08" db="EMBL/GenBank/DDBJ databases">
        <title>Draft sequence of the Babesia gibsoni genome.</title>
        <authorList>
            <person name="Yamagishi J.Y."/>
            <person name="Xuan X.X."/>
        </authorList>
    </citation>
    <scope>NUCLEOTIDE SEQUENCE</scope>
    <source>
        <strain evidence="3">Azabu</strain>
    </source>
</reference>